<keyword evidence="2" id="KW-1185">Reference proteome</keyword>
<proteinExistence type="predicted"/>
<gene>
    <name evidence="1" type="ORF">GCWU000324_00193</name>
</gene>
<name>C4GH61_9NEIS</name>
<evidence type="ECO:0000313" key="1">
    <source>
        <dbReference type="EMBL" id="EEP68299.1"/>
    </source>
</evidence>
<comment type="caution">
    <text evidence="1">The sequence shown here is derived from an EMBL/GenBank/DDBJ whole genome shotgun (WGS) entry which is preliminary data.</text>
</comment>
<accession>C4GH61</accession>
<protein>
    <submittedName>
        <fullName evidence="1">Uncharacterized protein</fullName>
    </submittedName>
</protein>
<dbReference type="AlphaFoldDB" id="C4GH61"/>
<organism evidence="1 2">
    <name type="scientific">Kingella oralis ATCC 51147</name>
    <dbReference type="NCBI Taxonomy" id="629741"/>
    <lineage>
        <taxon>Bacteria</taxon>
        <taxon>Pseudomonadati</taxon>
        <taxon>Pseudomonadota</taxon>
        <taxon>Betaproteobacteria</taxon>
        <taxon>Neisseriales</taxon>
        <taxon>Neisseriaceae</taxon>
        <taxon>Kingella</taxon>
    </lineage>
</organism>
<reference evidence="1" key="1">
    <citation type="submission" date="2009-04" db="EMBL/GenBank/DDBJ databases">
        <authorList>
            <person name="Weinstock G."/>
            <person name="Sodergren E."/>
            <person name="Clifton S."/>
            <person name="Fulton L."/>
            <person name="Fulton B."/>
            <person name="Courtney L."/>
            <person name="Fronick C."/>
            <person name="Harrison M."/>
            <person name="Strong C."/>
            <person name="Farmer C."/>
            <person name="Delahaunty K."/>
            <person name="Markovic C."/>
            <person name="Hall O."/>
            <person name="Minx P."/>
            <person name="Tomlinson C."/>
            <person name="Mitreva M."/>
            <person name="Nelson J."/>
            <person name="Hou S."/>
            <person name="Wollam A."/>
            <person name="Pepin K.H."/>
            <person name="Johnson M."/>
            <person name="Bhonagiri V."/>
            <person name="Nash W.E."/>
            <person name="Warren W."/>
            <person name="Chinwalla A."/>
            <person name="Mardis E.R."/>
            <person name="Wilson R.K."/>
        </authorList>
    </citation>
    <scope>NUCLEOTIDE SEQUENCE [LARGE SCALE GENOMIC DNA]</scope>
    <source>
        <strain evidence="1">ATCC 51147</strain>
    </source>
</reference>
<dbReference type="HOGENOM" id="CLU_3217390_0_0_4"/>
<evidence type="ECO:0000313" key="2">
    <source>
        <dbReference type="Proteomes" id="UP000003009"/>
    </source>
</evidence>
<dbReference type="EMBL" id="ACJW02000002">
    <property type="protein sequence ID" value="EEP68299.1"/>
    <property type="molecule type" value="Genomic_DNA"/>
</dbReference>
<sequence length="44" mass="5381">MRHRFIVYRLRKGFRLPSRLRQPENHFSPSKRVTFFQAASIFSD</sequence>
<dbReference type="Proteomes" id="UP000003009">
    <property type="component" value="Unassembled WGS sequence"/>
</dbReference>
<dbReference type="STRING" id="629741.GCWU000324_00193"/>